<dbReference type="Pfam" id="PF00005">
    <property type="entry name" value="ABC_tran"/>
    <property type="match status" value="2"/>
</dbReference>
<proteinExistence type="inferred from homology"/>
<reference evidence="11 12" key="1">
    <citation type="submission" date="2018-06" db="EMBL/GenBank/DDBJ databases">
        <title>Genomic Encyclopedia of Type Strains, Phase IV (KMG-IV): sequencing the most valuable type-strain genomes for metagenomic binning, comparative biology and taxonomic classification.</title>
        <authorList>
            <person name="Goeker M."/>
        </authorList>
    </citation>
    <scope>NUCLEOTIDE SEQUENCE [LARGE SCALE GENOMIC DNA]</scope>
    <source>
        <strain evidence="11 12">DSM 45521</strain>
    </source>
</reference>
<dbReference type="InterPro" id="IPR050095">
    <property type="entry name" value="ECF_ABC_transporter_ATP-bd"/>
</dbReference>
<dbReference type="PANTHER" id="PTHR43553">
    <property type="entry name" value="HEAVY METAL TRANSPORTER"/>
    <property type="match status" value="1"/>
</dbReference>
<evidence type="ECO:0000313" key="11">
    <source>
        <dbReference type="EMBL" id="PYE18049.1"/>
    </source>
</evidence>
<comment type="similarity">
    <text evidence="2">Belongs to the ABC transporter superfamily.</text>
</comment>
<evidence type="ECO:0000256" key="4">
    <source>
        <dbReference type="ARBA" id="ARBA00022692"/>
    </source>
</evidence>
<dbReference type="SUPFAM" id="SSF52540">
    <property type="entry name" value="P-loop containing nucleoside triphosphate hydrolases"/>
    <property type="match status" value="2"/>
</dbReference>
<organism evidence="11 12">
    <name type="scientific">Williamsia limnetica</name>
    <dbReference type="NCBI Taxonomy" id="882452"/>
    <lineage>
        <taxon>Bacteria</taxon>
        <taxon>Bacillati</taxon>
        <taxon>Actinomycetota</taxon>
        <taxon>Actinomycetes</taxon>
        <taxon>Mycobacteriales</taxon>
        <taxon>Nocardiaceae</taxon>
        <taxon>Williamsia</taxon>
    </lineage>
</organism>
<feature type="domain" description="ABC transporter" evidence="10">
    <location>
        <begin position="232"/>
        <end position="454"/>
    </location>
</feature>
<dbReference type="EMBL" id="QJSP01000005">
    <property type="protein sequence ID" value="PYE18049.1"/>
    <property type="molecule type" value="Genomic_DNA"/>
</dbReference>
<dbReference type="GO" id="GO:0005524">
    <property type="term" value="F:ATP binding"/>
    <property type="evidence" value="ECO:0007669"/>
    <property type="project" value="UniProtKB-KW"/>
</dbReference>
<accession>A0A318RLX1</accession>
<evidence type="ECO:0000256" key="8">
    <source>
        <dbReference type="ARBA" id="ARBA00023136"/>
    </source>
</evidence>
<feature type="transmembrane region" description="Helical" evidence="9">
    <location>
        <begin position="745"/>
        <end position="767"/>
    </location>
</feature>
<evidence type="ECO:0000256" key="3">
    <source>
        <dbReference type="ARBA" id="ARBA00022448"/>
    </source>
</evidence>
<dbReference type="PROSITE" id="PS50893">
    <property type="entry name" value="ABC_TRANSPORTER_2"/>
    <property type="match status" value="2"/>
</dbReference>
<feature type="transmembrane region" description="Helical" evidence="9">
    <location>
        <begin position="779"/>
        <end position="801"/>
    </location>
</feature>
<gene>
    <name evidence="11" type="ORF">DFR67_105194</name>
</gene>
<feature type="transmembrane region" description="Helical" evidence="9">
    <location>
        <begin position="912"/>
        <end position="931"/>
    </location>
</feature>
<dbReference type="CDD" id="cd03225">
    <property type="entry name" value="ABC_cobalt_CbiO_domain1"/>
    <property type="match status" value="2"/>
</dbReference>
<dbReference type="GO" id="GO:0042626">
    <property type="term" value="F:ATPase-coupled transmembrane transporter activity"/>
    <property type="evidence" value="ECO:0007669"/>
    <property type="project" value="TreeGrafter"/>
</dbReference>
<protein>
    <submittedName>
        <fullName evidence="11">Energy-coupling factor transport system ATP-binding protein</fullName>
    </submittedName>
</protein>
<dbReference type="PANTHER" id="PTHR43553:SF24">
    <property type="entry name" value="ENERGY-COUPLING FACTOR TRANSPORTER ATP-BINDING PROTEIN ECFA1"/>
    <property type="match status" value="1"/>
</dbReference>
<dbReference type="Pfam" id="PF02361">
    <property type="entry name" value="CbiQ"/>
    <property type="match status" value="1"/>
</dbReference>
<keyword evidence="8 9" id="KW-0472">Membrane</keyword>
<dbReference type="Proteomes" id="UP000247591">
    <property type="component" value="Unassembled WGS sequence"/>
</dbReference>
<keyword evidence="6 11" id="KW-0067">ATP-binding</keyword>
<dbReference type="CDD" id="cd16914">
    <property type="entry name" value="EcfT"/>
    <property type="match status" value="1"/>
</dbReference>
<evidence type="ECO:0000256" key="1">
    <source>
        <dbReference type="ARBA" id="ARBA00004141"/>
    </source>
</evidence>
<feature type="domain" description="ABC transporter" evidence="10">
    <location>
        <begin position="453"/>
        <end position="680"/>
    </location>
</feature>
<evidence type="ECO:0000256" key="6">
    <source>
        <dbReference type="ARBA" id="ARBA00022840"/>
    </source>
</evidence>
<feature type="transmembrane region" description="Helical" evidence="9">
    <location>
        <begin position="84"/>
        <end position="101"/>
    </location>
</feature>
<evidence type="ECO:0000256" key="5">
    <source>
        <dbReference type="ARBA" id="ARBA00022741"/>
    </source>
</evidence>
<feature type="transmembrane region" description="Helical" evidence="9">
    <location>
        <begin position="177"/>
        <end position="201"/>
    </location>
</feature>
<dbReference type="SMART" id="SM00382">
    <property type="entry name" value="AAA"/>
    <property type="match status" value="2"/>
</dbReference>
<feature type="transmembrane region" description="Helical" evidence="9">
    <location>
        <begin position="693"/>
        <end position="710"/>
    </location>
</feature>
<dbReference type="InterPro" id="IPR003439">
    <property type="entry name" value="ABC_transporter-like_ATP-bd"/>
</dbReference>
<keyword evidence="4 9" id="KW-0812">Transmembrane</keyword>
<comment type="caution">
    <text evidence="11">The sequence shown here is derived from an EMBL/GenBank/DDBJ whole genome shotgun (WGS) entry which is preliminary data.</text>
</comment>
<evidence type="ECO:0000259" key="10">
    <source>
        <dbReference type="PROSITE" id="PS50893"/>
    </source>
</evidence>
<dbReference type="Gene3D" id="3.40.50.300">
    <property type="entry name" value="P-loop containing nucleotide triphosphate hydrolases"/>
    <property type="match status" value="2"/>
</dbReference>
<feature type="transmembrane region" description="Helical" evidence="9">
    <location>
        <begin position="27"/>
        <end position="54"/>
    </location>
</feature>
<dbReference type="GO" id="GO:0016887">
    <property type="term" value="F:ATP hydrolysis activity"/>
    <property type="evidence" value="ECO:0007669"/>
    <property type="project" value="InterPro"/>
</dbReference>
<dbReference type="InterPro" id="IPR003593">
    <property type="entry name" value="AAA+_ATPase"/>
</dbReference>
<dbReference type="InterPro" id="IPR003339">
    <property type="entry name" value="ABC/ECF_trnsptr_transmembrane"/>
</dbReference>
<evidence type="ECO:0000313" key="12">
    <source>
        <dbReference type="Proteomes" id="UP000247591"/>
    </source>
</evidence>
<dbReference type="OrthoDB" id="501320at2"/>
<feature type="transmembrane region" description="Helical" evidence="9">
    <location>
        <begin position="716"/>
        <end position="733"/>
    </location>
</feature>
<keyword evidence="3" id="KW-0813">Transport</keyword>
<dbReference type="AlphaFoldDB" id="A0A318RLX1"/>
<dbReference type="InterPro" id="IPR027417">
    <property type="entry name" value="P-loop_NTPase"/>
</dbReference>
<evidence type="ECO:0000256" key="7">
    <source>
        <dbReference type="ARBA" id="ARBA00022989"/>
    </source>
</evidence>
<comment type="subcellular location">
    <subcellularLocation>
        <location evidence="1">Membrane</location>
        <topology evidence="1">Multi-pass membrane protein</topology>
    </subcellularLocation>
</comment>
<dbReference type="InterPro" id="IPR017871">
    <property type="entry name" value="ABC_transporter-like_CS"/>
</dbReference>
<evidence type="ECO:0000256" key="9">
    <source>
        <dbReference type="SAM" id="Phobius"/>
    </source>
</evidence>
<keyword evidence="7 9" id="KW-1133">Transmembrane helix</keyword>
<feature type="transmembrane region" description="Helical" evidence="9">
    <location>
        <begin position="113"/>
        <end position="133"/>
    </location>
</feature>
<keyword evidence="5" id="KW-0547">Nucleotide-binding</keyword>
<dbReference type="PROSITE" id="PS00211">
    <property type="entry name" value="ABC_TRANSPORTER_1"/>
    <property type="match status" value="2"/>
</dbReference>
<keyword evidence="12" id="KW-1185">Reference proteome</keyword>
<dbReference type="GO" id="GO:0043190">
    <property type="term" value="C:ATP-binding cassette (ABC) transporter complex"/>
    <property type="evidence" value="ECO:0007669"/>
    <property type="project" value="TreeGrafter"/>
</dbReference>
<evidence type="ECO:0000256" key="2">
    <source>
        <dbReference type="ARBA" id="ARBA00005417"/>
    </source>
</evidence>
<sequence length="932" mass="97205">MAPPVTARARRRVTAIEIAEAAALADVAAAICVLSRFLPIGGAASLVASVPYAILAGRRRLRVSILAAFTGWVVAFLFGGVTAANLVGSAAIFGTLVGIAFRRSWKAPRVTVSAFLFLAVPSAAIATGFIALLSDYREFMITQIRNGWQGTERVMNNAGLEAFTEVVDPAVTWCLRYWWIAIPAAGVIGVTLSALAVYVVLKGPVPGMIARLGAPHVDEKIDEHGPVAPLPLHLRGVGVQYPGAPVPAIHDVTMSLGAGEVVAVTGPNGVGKSTLARVVAGRAPTAGTVERPGAVGLGERGGTAVISQRPETQVLGMVVADDLAWGNPQLTEDQMNVLLDRVGLSGMLSRETTTLSGGQLQRLAIAAALSREPAVLISDESTAMVDQEGRRAVIGVFRELADSGDTAVLQITHDVGEAALADREVVLDSSHRDAGAELLSPSRGIGHIPGAHVGLYDVGYAHDAGTPWHNQIFSGLNLQITAGSAVLITGPNGAGKSTLARVLTGLQPPTSGSVLVDGAPVRNGRKHALLGFQYSRLQLVRSKVRSDIRDAAGVDDTAVNVALIELGLNPAVLGDALVDQLSVGQQRRVALAGLLACRPRLLVLDEPLAGLDTPARAAMVRALSRVKASGTTLIVISHDVGELAGLVDRTIVVDKGTIDGQPVAAAPDPSTLKSTANLASVVRTLPNASPARGWWVGTKLLMLASIAVMFALEPTWLSVAVGVGIATGWTLLGKVPRAAVPRLPLWLIWITLFGGLITALGGADPYVTVAGVELGLGGASYWGILISMTVLSLYCALLFCWTTPMVEIPSFAQRLVDWSARVGIPAQSAAVSVALALRLCPFLISDFRTLLHTIAQRKPEHKQSVNERINGWAACLPVVCSLAVQNGRELAAAIEARGGIGSVARIDRSPRFIDLIVLIVVLGSVGAVITLG</sequence>
<dbReference type="InterPro" id="IPR015856">
    <property type="entry name" value="ABC_transpr_CbiO/EcfA_su"/>
</dbReference>
<name>A0A318RLX1_WILLI</name>